<organism evidence="1 2">
    <name type="scientific">Methylocella tundrae</name>
    <dbReference type="NCBI Taxonomy" id="227605"/>
    <lineage>
        <taxon>Bacteria</taxon>
        <taxon>Pseudomonadati</taxon>
        <taxon>Pseudomonadota</taxon>
        <taxon>Alphaproteobacteria</taxon>
        <taxon>Hyphomicrobiales</taxon>
        <taxon>Beijerinckiaceae</taxon>
        <taxon>Methylocella</taxon>
    </lineage>
</organism>
<reference evidence="1 2" key="1">
    <citation type="submission" date="2019-05" db="EMBL/GenBank/DDBJ databases">
        <authorList>
            <person name="Farhan Ul Haque M."/>
        </authorList>
    </citation>
    <scope>NUCLEOTIDE SEQUENCE [LARGE SCALE GENOMIC DNA]</scope>
    <source>
        <strain evidence="1">2</strain>
    </source>
</reference>
<dbReference type="EMBL" id="CABFMQ020000076">
    <property type="protein sequence ID" value="VTZ49989.1"/>
    <property type="molecule type" value="Genomic_DNA"/>
</dbReference>
<proteinExistence type="predicted"/>
<dbReference type="Gene3D" id="1.10.1660.10">
    <property type="match status" value="1"/>
</dbReference>
<evidence type="ECO:0000313" key="2">
    <source>
        <dbReference type="Proteomes" id="UP000485880"/>
    </source>
</evidence>
<name>A0A8B6M6E3_METTU</name>
<keyword evidence="2" id="KW-1185">Reference proteome</keyword>
<gene>
    <name evidence="1" type="ORF">MPC4_20199</name>
</gene>
<evidence type="ECO:0008006" key="3">
    <source>
        <dbReference type="Google" id="ProtNLM"/>
    </source>
</evidence>
<dbReference type="InterPro" id="IPR009061">
    <property type="entry name" value="DNA-bd_dom_put_sf"/>
</dbReference>
<accession>A0A8B6M6E3</accession>
<dbReference type="Proteomes" id="UP000485880">
    <property type="component" value="Unassembled WGS sequence"/>
</dbReference>
<dbReference type="Pfam" id="PF13591">
    <property type="entry name" value="MerR_2"/>
    <property type="match status" value="1"/>
</dbReference>
<dbReference type="RefSeq" id="WP_244628910.1">
    <property type="nucleotide sequence ID" value="NZ_CABFMQ020000076.1"/>
</dbReference>
<sequence length="93" mass="10974">MIDRQQFLMRARLEAHTLEAWIEEEWLIPRREGEAEDFSETDVARAQLIRDLKTDIGVNDEAVAVILHLIDQLHGLRRTLQEVLRQDRVQTDQ</sequence>
<evidence type="ECO:0000313" key="1">
    <source>
        <dbReference type="EMBL" id="VTZ49989.1"/>
    </source>
</evidence>
<dbReference type="SUPFAM" id="SSF46955">
    <property type="entry name" value="Putative DNA-binding domain"/>
    <property type="match status" value="1"/>
</dbReference>
<comment type="caution">
    <text evidence="1">The sequence shown here is derived from an EMBL/GenBank/DDBJ whole genome shotgun (WGS) entry which is preliminary data.</text>
</comment>
<dbReference type="AlphaFoldDB" id="A0A8B6M6E3"/>
<protein>
    <recommendedName>
        <fullName evidence="3">Chaperone modulatory protein CbpM</fullName>
    </recommendedName>
</protein>